<organism evidence="1 2">
    <name type="scientific">Sporocytophaga myxococcoides</name>
    <dbReference type="NCBI Taxonomy" id="153721"/>
    <lineage>
        <taxon>Bacteria</taxon>
        <taxon>Pseudomonadati</taxon>
        <taxon>Bacteroidota</taxon>
        <taxon>Cytophagia</taxon>
        <taxon>Cytophagales</taxon>
        <taxon>Cytophagaceae</taxon>
        <taxon>Sporocytophaga</taxon>
    </lineage>
</organism>
<dbReference type="InterPro" id="IPR012349">
    <property type="entry name" value="Split_barrel_FMN-bd"/>
</dbReference>
<dbReference type="SUPFAM" id="SSF50475">
    <property type="entry name" value="FMN-binding split barrel"/>
    <property type="match status" value="1"/>
</dbReference>
<reference evidence="1 2" key="1">
    <citation type="submission" date="2014-09" db="EMBL/GenBank/DDBJ databases">
        <title>Sporocytophaga myxococcoides PG-01 genome sequencing.</title>
        <authorList>
            <person name="Liu L."/>
            <person name="Gao P.J."/>
            <person name="Chen G.J."/>
            <person name="Wang L.S."/>
        </authorList>
    </citation>
    <scope>NUCLEOTIDE SEQUENCE [LARGE SCALE GENOMIC DNA]</scope>
    <source>
        <strain evidence="1 2">PG-01</strain>
    </source>
</reference>
<dbReference type="EMBL" id="BBLT01000012">
    <property type="protein sequence ID" value="GAL87267.1"/>
    <property type="molecule type" value="Genomic_DNA"/>
</dbReference>
<keyword evidence="2" id="KW-1185">Reference proteome</keyword>
<gene>
    <name evidence="1" type="ORF">MYP_4497</name>
</gene>
<dbReference type="Gene3D" id="2.30.110.10">
    <property type="entry name" value="Electron Transport, Fmn-binding Protein, Chain A"/>
    <property type="match status" value="1"/>
</dbReference>
<comment type="caution">
    <text evidence="1">The sequence shown here is derived from an EMBL/GenBank/DDBJ whole genome shotgun (WGS) entry which is preliminary data.</text>
</comment>
<sequence>MNLAEEIIMATLENHPEGGLTTINSDDTSSSSVIIQHKFSDYPYFFMTKDSTKKYGNLERNPAVSFMVF</sequence>
<name>A0A098LLT0_9BACT</name>
<dbReference type="AlphaFoldDB" id="A0A098LLT0"/>
<evidence type="ECO:0000313" key="2">
    <source>
        <dbReference type="Proteomes" id="UP000030185"/>
    </source>
</evidence>
<dbReference type="STRING" id="153721.MYP_4497"/>
<dbReference type="Proteomes" id="UP000030185">
    <property type="component" value="Unassembled WGS sequence"/>
</dbReference>
<proteinExistence type="predicted"/>
<evidence type="ECO:0000313" key="1">
    <source>
        <dbReference type="EMBL" id="GAL87267.1"/>
    </source>
</evidence>
<accession>A0A098LLT0</accession>
<protein>
    <submittedName>
        <fullName evidence="1">Uncharacterized protein</fullName>
    </submittedName>
</protein>